<comment type="caution">
    <text evidence="2">The sequence shown here is derived from an EMBL/GenBank/DDBJ whole genome shotgun (WGS) entry which is preliminary data.</text>
</comment>
<dbReference type="EMBL" id="JBDJPC010000001">
    <property type="protein sequence ID" value="KAL1516956.1"/>
    <property type="molecule type" value="Genomic_DNA"/>
</dbReference>
<keyword evidence="3" id="KW-1185">Reference proteome</keyword>
<evidence type="ECO:0008006" key="4">
    <source>
        <dbReference type="Google" id="ProtNLM"/>
    </source>
</evidence>
<sequence>MHLLKRNYIVFIYFIIVSLIKSLKALPVADVDPLLNAMQQVPQWHCMRYRKLELVRRCRSYKNSLRSRKN</sequence>
<protein>
    <recommendedName>
        <fullName evidence="4">Secreted protein</fullName>
    </recommendedName>
</protein>
<feature type="chain" id="PRO_5044800837" description="Secreted protein" evidence="1">
    <location>
        <begin position="26"/>
        <end position="70"/>
    </location>
</feature>
<keyword evidence="1" id="KW-0732">Signal</keyword>
<proteinExistence type="predicted"/>
<organism evidence="2 3">
    <name type="scientific">Hypothenemus hampei</name>
    <name type="common">Coffee berry borer</name>
    <dbReference type="NCBI Taxonomy" id="57062"/>
    <lineage>
        <taxon>Eukaryota</taxon>
        <taxon>Metazoa</taxon>
        <taxon>Ecdysozoa</taxon>
        <taxon>Arthropoda</taxon>
        <taxon>Hexapoda</taxon>
        <taxon>Insecta</taxon>
        <taxon>Pterygota</taxon>
        <taxon>Neoptera</taxon>
        <taxon>Endopterygota</taxon>
        <taxon>Coleoptera</taxon>
        <taxon>Polyphaga</taxon>
        <taxon>Cucujiformia</taxon>
        <taxon>Curculionidae</taxon>
        <taxon>Scolytinae</taxon>
        <taxon>Hypothenemus</taxon>
    </lineage>
</organism>
<dbReference type="AlphaFoldDB" id="A0ABD1FFN3"/>
<name>A0ABD1FFN3_HYPHA</name>
<feature type="signal peptide" evidence="1">
    <location>
        <begin position="1"/>
        <end position="25"/>
    </location>
</feature>
<evidence type="ECO:0000256" key="1">
    <source>
        <dbReference type="SAM" id="SignalP"/>
    </source>
</evidence>
<dbReference type="Proteomes" id="UP001566132">
    <property type="component" value="Unassembled WGS sequence"/>
</dbReference>
<reference evidence="2 3" key="1">
    <citation type="submission" date="2024-05" db="EMBL/GenBank/DDBJ databases">
        <title>Genetic variation in Jamaican populations of the coffee berry borer (Hypothenemus hampei).</title>
        <authorList>
            <person name="Errbii M."/>
            <person name="Myrie A."/>
        </authorList>
    </citation>
    <scope>NUCLEOTIDE SEQUENCE [LARGE SCALE GENOMIC DNA]</scope>
    <source>
        <strain evidence="2">JA-Hopewell-2020-01-JO</strain>
        <tissue evidence="2">Whole body</tissue>
    </source>
</reference>
<accession>A0ABD1FFN3</accession>
<evidence type="ECO:0000313" key="2">
    <source>
        <dbReference type="EMBL" id="KAL1516956.1"/>
    </source>
</evidence>
<evidence type="ECO:0000313" key="3">
    <source>
        <dbReference type="Proteomes" id="UP001566132"/>
    </source>
</evidence>
<gene>
    <name evidence="2" type="ORF">ABEB36_000783</name>
</gene>